<dbReference type="InterPro" id="IPR050273">
    <property type="entry name" value="GppA/Ppx_hydrolase"/>
</dbReference>
<dbReference type="InterPro" id="IPR003695">
    <property type="entry name" value="Ppx_GppA_N"/>
</dbReference>
<protein>
    <submittedName>
        <fullName evidence="2">Ppx/GppA family phosphatase</fullName>
    </submittedName>
</protein>
<evidence type="ECO:0000313" key="2">
    <source>
        <dbReference type="EMBL" id="MBJ7544909.1"/>
    </source>
</evidence>
<dbReference type="EMBL" id="JAEMUK010000082">
    <property type="protein sequence ID" value="MBJ7544909.1"/>
    <property type="molecule type" value="Genomic_DNA"/>
</dbReference>
<proteinExistence type="predicted"/>
<sequence length="431" mass="46132">MAIGERGGAIFGEQDTAVCDETAGTAFPISSAPCASTASPLSGIKVNPPVYRPAKVSRSADVAEAPSSAIYGALDLGTNNCRLLVARPSRRGFFVIDAFSRIIKLGEGVSISGVLSEEAIARTIEALKVCSAKMTRRGVTRSRLVATEACRIAKNGPDFIARVKRETGLSLEIIGRETEARLAVSGCASLIDKQSDYALIFDIGGGSSEFVWLNLKTGRRARRISIEDRLRIQDCIEAWTSLPFGVVTLAERFGSSRAEGFQFEDMVRFVQAELEPFSRVNGIGAKIASADTHLLGTSGTVTTIAGVYLGLAEYTRAKVDGCWLSTDSIRDVSKRIAAMNWAERAAQPCIGAERADLILAGCAIMEAMIRVWPVNSLRVADRGLREGILATLIAEDAIRERGVGEKNVGKLRLDPALSAHDEARAKSGPIL</sequence>
<dbReference type="GO" id="GO:0016462">
    <property type="term" value="F:pyrophosphatase activity"/>
    <property type="evidence" value="ECO:0007669"/>
    <property type="project" value="TreeGrafter"/>
</dbReference>
<dbReference type="InterPro" id="IPR043129">
    <property type="entry name" value="ATPase_NBD"/>
</dbReference>
<feature type="domain" description="Ppx/GppA phosphatase N-terminal" evidence="1">
    <location>
        <begin position="92"/>
        <end position="391"/>
    </location>
</feature>
<evidence type="ECO:0000313" key="3">
    <source>
        <dbReference type="Proteomes" id="UP000623250"/>
    </source>
</evidence>
<dbReference type="PANTHER" id="PTHR30005:SF0">
    <property type="entry name" value="RETROGRADE REGULATION PROTEIN 2"/>
    <property type="match status" value="1"/>
</dbReference>
<dbReference type="PANTHER" id="PTHR30005">
    <property type="entry name" value="EXOPOLYPHOSPHATASE"/>
    <property type="match status" value="1"/>
</dbReference>
<gene>
    <name evidence="2" type="ORF">JDN41_15250</name>
</gene>
<evidence type="ECO:0000259" key="1">
    <source>
        <dbReference type="Pfam" id="PF02541"/>
    </source>
</evidence>
<comment type="caution">
    <text evidence="2">The sequence shown here is derived from an EMBL/GenBank/DDBJ whole genome shotgun (WGS) entry which is preliminary data.</text>
</comment>
<dbReference type="CDD" id="cd24054">
    <property type="entry name" value="ASKHA_NBD_AaPPX-GppA_MtPPX2-like"/>
    <property type="match status" value="1"/>
</dbReference>
<keyword evidence="3" id="KW-1185">Reference proteome</keyword>
<dbReference type="Pfam" id="PF02541">
    <property type="entry name" value="Ppx-GppA"/>
    <property type="match status" value="1"/>
</dbReference>
<reference evidence="2 3" key="1">
    <citation type="submission" date="2020-12" db="EMBL/GenBank/DDBJ databases">
        <title>Revised draft genomes of Rhodomicrobium vannielii ATCC 17100 and Rhodomicrobium udaipurense JA643.</title>
        <authorList>
            <person name="Conners E.M."/>
            <person name="Davenport E.J."/>
            <person name="Bose A."/>
        </authorList>
    </citation>
    <scope>NUCLEOTIDE SEQUENCE [LARGE SCALE GENOMIC DNA]</scope>
    <source>
        <strain evidence="2 3">JA643</strain>
    </source>
</reference>
<organism evidence="2 3">
    <name type="scientific">Rhodomicrobium udaipurense</name>
    <dbReference type="NCBI Taxonomy" id="1202716"/>
    <lineage>
        <taxon>Bacteria</taxon>
        <taxon>Pseudomonadati</taxon>
        <taxon>Pseudomonadota</taxon>
        <taxon>Alphaproteobacteria</taxon>
        <taxon>Hyphomicrobiales</taxon>
        <taxon>Hyphomicrobiaceae</taxon>
        <taxon>Rhodomicrobium</taxon>
    </lineage>
</organism>
<name>A0A8I1GGQ6_9HYPH</name>
<dbReference type="Proteomes" id="UP000623250">
    <property type="component" value="Unassembled WGS sequence"/>
</dbReference>
<dbReference type="Gene3D" id="3.30.420.150">
    <property type="entry name" value="Exopolyphosphatase. Domain 2"/>
    <property type="match status" value="1"/>
</dbReference>
<accession>A0A8I1GGQ6</accession>
<dbReference type="SUPFAM" id="SSF53067">
    <property type="entry name" value="Actin-like ATPase domain"/>
    <property type="match status" value="2"/>
</dbReference>
<dbReference type="AlphaFoldDB" id="A0A8I1GGQ6"/>
<dbReference type="Gene3D" id="3.30.420.40">
    <property type="match status" value="1"/>
</dbReference>